<accession>A0A2P5F949</accession>
<feature type="region of interest" description="Disordered" evidence="1">
    <location>
        <begin position="50"/>
        <end position="133"/>
    </location>
</feature>
<dbReference type="InParanoid" id="A0A2P5F949"/>
<feature type="compositionally biased region" description="Basic and acidic residues" evidence="1">
    <location>
        <begin position="67"/>
        <end position="90"/>
    </location>
</feature>
<reference evidence="3" key="1">
    <citation type="submission" date="2016-06" db="EMBL/GenBank/DDBJ databases">
        <title>Parallel loss of symbiosis genes in relatives of nitrogen-fixing non-legume Parasponia.</title>
        <authorList>
            <person name="Van Velzen R."/>
            <person name="Holmer R."/>
            <person name="Bu F."/>
            <person name="Rutten L."/>
            <person name="Van Zeijl A."/>
            <person name="Liu W."/>
            <person name="Santuari L."/>
            <person name="Cao Q."/>
            <person name="Sharma T."/>
            <person name="Shen D."/>
            <person name="Roswanjaya Y."/>
            <person name="Wardhani T."/>
            <person name="Kalhor M.S."/>
            <person name="Jansen J."/>
            <person name="Van den Hoogen J."/>
            <person name="Gungor B."/>
            <person name="Hartog M."/>
            <person name="Hontelez J."/>
            <person name="Verver J."/>
            <person name="Yang W.-C."/>
            <person name="Schijlen E."/>
            <person name="Repin R."/>
            <person name="Schilthuizen M."/>
            <person name="Schranz E."/>
            <person name="Heidstra R."/>
            <person name="Miyata K."/>
            <person name="Fedorova E."/>
            <person name="Kohlen W."/>
            <person name="Bisseling T."/>
            <person name="Smit S."/>
            <person name="Geurts R."/>
        </authorList>
    </citation>
    <scope>NUCLEOTIDE SEQUENCE [LARGE SCALE GENOMIC DNA]</scope>
    <source>
        <strain evidence="3">cv. RG33-2</strain>
    </source>
</reference>
<dbReference type="OrthoDB" id="767768at2759"/>
<dbReference type="Proteomes" id="UP000237000">
    <property type="component" value="Unassembled WGS sequence"/>
</dbReference>
<protein>
    <submittedName>
        <fullName evidence="2">Uncharacterized protein</fullName>
    </submittedName>
</protein>
<name>A0A2P5F949_TREOI</name>
<evidence type="ECO:0000256" key="1">
    <source>
        <dbReference type="SAM" id="MobiDB-lite"/>
    </source>
</evidence>
<comment type="caution">
    <text evidence="2">The sequence shown here is derived from an EMBL/GenBank/DDBJ whole genome shotgun (WGS) entry which is preliminary data.</text>
</comment>
<dbReference type="PANTHER" id="PTHR33671">
    <property type="entry name" value="N-METHYLTRANSFERASE, PUTATIVE (DUF688)-RELATED"/>
    <property type="match status" value="1"/>
</dbReference>
<dbReference type="AlphaFoldDB" id="A0A2P5F949"/>
<dbReference type="PANTHER" id="PTHR33671:SF1">
    <property type="entry name" value="DUF688 FAMILY PROTEIN"/>
    <property type="match status" value="1"/>
</dbReference>
<gene>
    <name evidence="2" type="ORF">TorRG33x02_097990</name>
</gene>
<feature type="compositionally biased region" description="Acidic residues" evidence="1">
    <location>
        <begin position="111"/>
        <end position="133"/>
    </location>
</feature>
<dbReference type="EMBL" id="JXTC01000052">
    <property type="protein sequence ID" value="PON94325.1"/>
    <property type="molecule type" value="Genomic_DNA"/>
</dbReference>
<dbReference type="InterPro" id="IPR007789">
    <property type="entry name" value="DUF688"/>
</dbReference>
<dbReference type="FunCoup" id="A0A2P5F949">
    <property type="interactions" value="173"/>
</dbReference>
<evidence type="ECO:0000313" key="3">
    <source>
        <dbReference type="Proteomes" id="UP000237000"/>
    </source>
</evidence>
<evidence type="ECO:0000313" key="2">
    <source>
        <dbReference type="EMBL" id="PON94325.1"/>
    </source>
</evidence>
<keyword evidence="3" id="KW-1185">Reference proteome</keyword>
<organism evidence="2 3">
    <name type="scientific">Trema orientale</name>
    <name type="common">Charcoal tree</name>
    <name type="synonym">Celtis orientalis</name>
    <dbReference type="NCBI Taxonomy" id="63057"/>
    <lineage>
        <taxon>Eukaryota</taxon>
        <taxon>Viridiplantae</taxon>
        <taxon>Streptophyta</taxon>
        <taxon>Embryophyta</taxon>
        <taxon>Tracheophyta</taxon>
        <taxon>Spermatophyta</taxon>
        <taxon>Magnoliopsida</taxon>
        <taxon>eudicotyledons</taxon>
        <taxon>Gunneridae</taxon>
        <taxon>Pentapetalae</taxon>
        <taxon>rosids</taxon>
        <taxon>fabids</taxon>
        <taxon>Rosales</taxon>
        <taxon>Cannabaceae</taxon>
        <taxon>Trema</taxon>
    </lineage>
</organism>
<sequence>MEQENDHDHHIDQNYRPRILNFNAPLLSTRRPPNYPTNSIEVLSCPSLRRRNSTSVNDRVPFSWEKAPGKPKDDHKNDNDTFHDQNDTPRPKLPPGLLWRYRQKSGVYNDNNDDIDNDDGCEADVEDEEDENDDVFNDKEDEVFSDAVDVFSLSEAIDIVERSEKAREMKTTDGLKLKIIEDSRSGAAARAHHGYGRKTTSVTRSITRTTSYSSSSKGCGFEMLFPWRVKHKWICGVKGPVRPQNSFSTSTMQLRHKKR</sequence>
<dbReference type="Pfam" id="PF05097">
    <property type="entry name" value="DUF688"/>
    <property type="match status" value="1"/>
</dbReference>
<proteinExistence type="predicted"/>